<dbReference type="HOGENOM" id="CLU_010194_2_10_12"/>
<evidence type="ECO:0000313" key="4">
    <source>
        <dbReference type="EMBL" id="AFM10896.1"/>
    </source>
</evidence>
<gene>
    <name evidence="4" type="ordered locus">Turpa_0236</name>
</gene>
<dbReference type="Proteomes" id="UP000006048">
    <property type="component" value="Chromosome"/>
</dbReference>
<accession>I4B0T9</accession>
<evidence type="ECO:0000313" key="5">
    <source>
        <dbReference type="Proteomes" id="UP000006048"/>
    </source>
</evidence>
<dbReference type="OrthoDB" id="9808814at2"/>
<name>I4B0T9_TURPD</name>
<reference evidence="4 5" key="1">
    <citation type="submission" date="2012-06" db="EMBL/GenBank/DDBJ databases">
        <title>The complete chromosome of genome of Turneriella parva DSM 21527.</title>
        <authorList>
            <consortium name="US DOE Joint Genome Institute (JGI-PGF)"/>
            <person name="Lucas S."/>
            <person name="Han J."/>
            <person name="Lapidus A."/>
            <person name="Bruce D."/>
            <person name="Goodwin L."/>
            <person name="Pitluck S."/>
            <person name="Peters L."/>
            <person name="Kyrpides N."/>
            <person name="Mavromatis K."/>
            <person name="Ivanova N."/>
            <person name="Mikhailova N."/>
            <person name="Chertkov O."/>
            <person name="Detter J.C."/>
            <person name="Tapia R."/>
            <person name="Han C."/>
            <person name="Land M."/>
            <person name="Hauser L."/>
            <person name="Markowitz V."/>
            <person name="Cheng J.-F."/>
            <person name="Hugenholtz P."/>
            <person name="Woyke T."/>
            <person name="Wu D."/>
            <person name="Gronow S."/>
            <person name="Wellnitz S."/>
            <person name="Brambilla E."/>
            <person name="Klenk H.-P."/>
            <person name="Eisen J.A."/>
        </authorList>
    </citation>
    <scope>NUCLEOTIDE SEQUENCE [LARGE SCALE GENOMIC DNA]</scope>
    <source>
        <strain evidence="5">ATCC BAA-1111 / DSM 21527 / NCTC 11395 / H</strain>
    </source>
</reference>
<dbReference type="InterPro" id="IPR020904">
    <property type="entry name" value="Sc_DH/Rdtase_CS"/>
</dbReference>
<dbReference type="AlphaFoldDB" id="I4B0T9"/>
<dbReference type="STRING" id="869212.Turpa_0236"/>
<proteinExistence type="inferred from homology"/>
<dbReference type="EMBL" id="CP002959">
    <property type="protein sequence ID" value="AFM10896.1"/>
    <property type="molecule type" value="Genomic_DNA"/>
</dbReference>
<dbReference type="FunFam" id="3.40.50.720:FF:000047">
    <property type="entry name" value="NADP-dependent L-serine/L-allo-threonine dehydrogenase"/>
    <property type="match status" value="1"/>
</dbReference>
<keyword evidence="5" id="KW-1185">Reference proteome</keyword>
<dbReference type="PRINTS" id="PR00081">
    <property type="entry name" value="GDHRDH"/>
</dbReference>
<dbReference type="PANTHER" id="PTHR42901:SF1">
    <property type="entry name" value="ALCOHOL DEHYDROGENASE"/>
    <property type="match status" value="1"/>
</dbReference>
<protein>
    <submittedName>
        <fullName evidence="4">Short-chain dehydrogenase/reductase SDR</fullName>
    </submittedName>
</protein>
<evidence type="ECO:0000256" key="2">
    <source>
        <dbReference type="ARBA" id="ARBA00023002"/>
    </source>
</evidence>
<organism evidence="4 5">
    <name type="scientific">Turneriella parva (strain ATCC BAA-1111 / DSM 21527 / NCTC 11395 / H)</name>
    <name type="common">Leptospira parva</name>
    <dbReference type="NCBI Taxonomy" id="869212"/>
    <lineage>
        <taxon>Bacteria</taxon>
        <taxon>Pseudomonadati</taxon>
        <taxon>Spirochaetota</taxon>
        <taxon>Spirochaetia</taxon>
        <taxon>Leptospirales</taxon>
        <taxon>Leptospiraceae</taxon>
        <taxon>Turneriella</taxon>
    </lineage>
</organism>
<keyword evidence="2" id="KW-0560">Oxidoreductase</keyword>
<dbReference type="PROSITE" id="PS00061">
    <property type="entry name" value="ADH_SHORT"/>
    <property type="match status" value="1"/>
</dbReference>
<dbReference type="SUPFAM" id="SSF51735">
    <property type="entry name" value="NAD(P)-binding Rossmann-fold domains"/>
    <property type="match status" value="1"/>
</dbReference>
<dbReference type="InterPro" id="IPR036291">
    <property type="entry name" value="NAD(P)-bd_dom_sf"/>
</dbReference>
<dbReference type="KEGG" id="tpx:Turpa_0236"/>
<dbReference type="PRINTS" id="PR00080">
    <property type="entry name" value="SDRFAMILY"/>
</dbReference>
<dbReference type="Pfam" id="PF00106">
    <property type="entry name" value="adh_short"/>
    <property type="match status" value="1"/>
</dbReference>
<dbReference type="Gene3D" id="3.40.50.720">
    <property type="entry name" value="NAD(P)-binding Rossmann-like Domain"/>
    <property type="match status" value="1"/>
</dbReference>
<sequence>MNTDKKIAFITGASSGFGAAIAEKFASRGYKLVLLARRLERLQALAGKLNTECHAIGCDVRESAQLSDAVANLPADFAAVDILINNAGLALGLEPAHEAEWADWQQMIETNCTAVARLTRLIAPGMVARGRGHIVMLGSVAGSYAYPGGNVYGATKAFVEQLSRNLRADLSQHGIRVTHIAPGLAGGSEFSQVRFHGDAAKAASVYAGTEPLRPADIAECVDWAVLQPQHVNINSIELMPTCQAPGPLAVYRRPQG</sequence>
<dbReference type="InterPro" id="IPR002347">
    <property type="entry name" value="SDR_fam"/>
</dbReference>
<dbReference type="GO" id="GO:0016616">
    <property type="term" value="F:oxidoreductase activity, acting on the CH-OH group of donors, NAD or NADP as acceptor"/>
    <property type="evidence" value="ECO:0007669"/>
    <property type="project" value="UniProtKB-ARBA"/>
</dbReference>
<dbReference type="PANTHER" id="PTHR42901">
    <property type="entry name" value="ALCOHOL DEHYDROGENASE"/>
    <property type="match status" value="1"/>
</dbReference>
<evidence type="ECO:0000256" key="3">
    <source>
        <dbReference type="RuleBase" id="RU000363"/>
    </source>
</evidence>
<evidence type="ECO:0000256" key="1">
    <source>
        <dbReference type="ARBA" id="ARBA00006484"/>
    </source>
</evidence>
<comment type="similarity">
    <text evidence="1 3">Belongs to the short-chain dehydrogenases/reductases (SDR) family.</text>
</comment>